<dbReference type="HOGENOM" id="CLU_009273_1_2_10"/>
<dbReference type="Pfam" id="PF04055">
    <property type="entry name" value="Radical_SAM"/>
    <property type="match status" value="1"/>
</dbReference>
<dbReference type="KEGG" id="plt:Plut_0776"/>
<dbReference type="eggNOG" id="COG0535">
    <property type="taxonomic scope" value="Bacteria"/>
</dbReference>
<evidence type="ECO:0000256" key="2">
    <source>
        <dbReference type="ARBA" id="ARBA00022691"/>
    </source>
</evidence>
<feature type="domain" description="Radical SAM core" evidence="6">
    <location>
        <begin position="32"/>
        <end position="183"/>
    </location>
</feature>
<evidence type="ECO:0000259" key="6">
    <source>
        <dbReference type="Pfam" id="PF04055"/>
    </source>
</evidence>
<dbReference type="SUPFAM" id="SSF102114">
    <property type="entry name" value="Radical SAM enzymes"/>
    <property type="match status" value="1"/>
</dbReference>
<dbReference type="GO" id="GO:0051536">
    <property type="term" value="F:iron-sulfur cluster binding"/>
    <property type="evidence" value="ECO:0007669"/>
    <property type="project" value="UniProtKB-KW"/>
</dbReference>
<dbReference type="GO" id="GO:0003824">
    <property type="term" value="F:catalytic activity"/>
    <property type="evidence" value="ECO:0007669"/>
    <property type="project" value="InterPro"/>
</dbReference>
<comment type="cofactor">
    <cofactor evidence="1">
        <name>[4Fe-4S] cluster</name>
        <dbReference type="ChEBI" id="CHEBI:49883"/>
    </cofactor>
</comment>
<evidence type="ECO:0000313" key="8">
    <source>
        <dbReference type="EMBL" id="ABB23649.1"/>
    </source>
</evidence>
<dbReference type="Proteomes" id="UP000002709">
    <property type="component" value="Chromosome"/>
</dbReference>
<name>Q3B4T2_CHLL3</name>
<dbReference type="SFLD" id="SFLDS00029">
    <property type="entry name" value="Radical_SAM"/>
    <property type="match status" value="1"/>
</dbReference>
<dbReference type="PANTHER" id="PTHR11228">
    <property type="entry name" value="RADICAL SAM DOMAIN PROTEIN"/>
    <property type="match status" value="1"/>
</dbReference>
<evidence type="ECO:0000313" key="9">
    <source>
        <dbReference type="Proteomes" id="UP000002709"/>
    </source>
</evidence>
<dbReference type="SFLD" id="SFLDG01067">
    <property type="entry name" value="SPASM/twitch_domain_containing"/>
    <property type="match status" value="1"/>
</dbReference>
<dbReference type="RefSeq" id="WP_011357523.1">
    <property type="nucleotide sequence ID" value="NC_007512.1"/>
</dbReference>
<evidence type="ECO:0000256" key="4">
    <source>
        <dbReference type="ARBA" id="ARBA00023004"/>
    </source>
</evidence>
<keyword evidence="2" id="KW-0949">S-adenosyl-L-methionine</keyword>
<gene>
    <name evidence="8" type="ordered locus">Plut_0776</name>
</gene>
<dbReference type="Pfam" id="PF13186">
    <property type="entry name" value="SPASM"/>
    <property type="match status" value="1"/>
</dbReference>
<dbReference type="AlphaFoldDB" id="Q3B4T2"/>
<dbReference type="Gene3D" id="3.20.20.70">
    <property type="entry name" value="Aldolase class I"/>
    <property type="match status" value="1"/>
</dbReference>
<dbReference type="GO" id="GO:0046872">
    <property type="term" value="F:metal ion binding"/>
    <property type="evidence" value="ECO:0007669"/>
    <property type="project" value="UniProtKB-KW"/>
</dbReference>
<dbReference type="InterPro" id="IPR013785">
    <property type="entry name" value="Aldolase_TIM"/>
</dbReference>
<dbReference type="InterPro" id="IPR007197">
    <property type="entry name" value="rSAM"/>
</dbReference>
<evidence type="ECO:0000256" key="3">
    <source>
        <dbReference type="ARBA" id="ARBA00022723"/>
    </source>
</evidence>
<sequence>MKRYARWAKVLYGWKINKSVDALCPPEEVFLEITNTCNFKCSYCPHAEPNHFLEVSPATMSPDDVLLLLGKLRDGGVTTSAIHLNIDGEPFMNRRIDQICSAAISKGWNTFIFATNGYYASAERVNALPAAGKDVRYLFTIDFCSDRVLFERYRGGTGSWDVVRQNVHDLISLDIPHVSIVMTDISSFVITDRRELLSRYAALKQLFPDSKRLGFKTREFHDVTAYVTGQVNGSHEHRKYNECPYPWTSIHIAANGDVISCDRDLRHKNVLGNLFTENFSDIWNGEKYRRLRNAILEGDLADMGACPFCDLPYDSSKFSLRHLAQVAVVRLGAFSMVD</sequence>
<dbReference type="STRING" id="319225.Plut_0776"/>
<keyword evidence="3" id="KW-0479">Metal-binding</keyword>
<keyword evidence="9" id="KW-1185">Reference proteome</keyword>
<reference evidence="9" key="1">
    <citation type="submission" date="2005-08" db="EMBL/GenBank/DDBJ databases">
        <title>Complete sequence of Pelodictyon luteolum DSM 273.</title>
        <authorList>
            <consortium name="US DOE Joint Genome Institute"/>
            <person name="Copeland A."/>
            <person name="Lucas S."/>
            <person name="Lapidus A."/>
            <person name="Barry K."/>
            <person name="Detter J.C."/>
            <person name="Glavina T."/>
            <person name="Hammon N."/>
            <person name="Israni S."/>
            <person name="Pitluck S."/>
            <person name="Bryant D."/>
            <person name="Schmutz J."/>
            <person name="Larimer F."/>
            <person name="Land M."/>
            <person name="Kyrpides N."/>
            <person name="Ivanova N."/>
            <person name="Richardson P."/>
        </authorList>
    </citation>
    <scope>NUCLEOTIDE SEQUENCE [LARGE SCALE GENOMIC DNA]</scope>
    <source>
        <strain evidence="9">DSM 273 / BCRC 81028 / 2530</strain>
    </source>
</reference>
<feature type="domain" description="4Fe4S-binding SPASM" evidence="7">
    <location>
        <begin position="243"/>
        <end position="309"/>
    </location>
</feature>
<proteinExistence type="predicted"/>
<protein>
    <submittedName>
        <fullName evidence="8">Fe-S oxidoreductases-like protein</fullName>
    </submittedName>
</protein>
<accession>Q3B4T2</accession>
<dbReference type="CDD" id="cd21109">
    <property type="entry name" value="SPASM"/>
    <property type="match status" value="1"/>
</dbReference>
<dbReference type="InterPro" id="IPR050377">
    <property type="entry name" value="Radical_SAM_PqqE_MftC-like"/>
</dbReference>
<keyword evidence="4" id="KW-0408">Iron</keyword>
<organism evidence="8 9">
    <name type="scientific">Chlorobium luteolum (strain DSM 273 / BCRC 81028 / 2530)</name>
    <name type="common">Pelodictyon luteolum</name>
    <dbReference type="NCBI Taxonomy" id="319225"/>
    <lineage>
        <taxon>Bacteria</taxon>
        <taxon>Pseudomonadati</taxon>
        <taxon>Chlorobiota</taxon>
        <taxon>Chlorobiia</taxon>
        <taxon>Chlorobiales</taxon>
        <taxon>Chlorobiaceae</taxon>
        <taxon>Chlorobium/Pelodictyon group</taxon>
        <taxon>Pelodictyon</taxon>
    </lineage>
</organism>
<dbReference type="InterPro" id="IPR023885">
    <property type="entry name" value="4Fe4S-binding_SPASM_dom"/>
</dbReference>
<dbReference type="PANTHER" id="PTHR11228:SF34">
    <property type="entry name" value="TUNGSTEN-CONTAINING ALDEHYDE FERREDOXIN OXIDOREDUCTASE COFACTOR MODIFYING PROTEIN"/>
    <property type="match status" value="1"/>
</dbReference>
<evidence type="ECO:0000256" key="5">
    <source>
        <dbReference type="ARBA" id="ARBA00023014"/>
    </source>
</evidence>
<dbReference type="CDD" id="cd01335">
    <property type="entry name" value="Radical_SAM"/>
    <property type="match status" value="1"/>
</dbReference>
<dbReference type="EMBL" id="CP000096">
    <property type="protein sequence ID" value="ABB23649.1"/>
    <property type="molecule type" value="Genomic_DNA"/>
</dbReference>
<keyword evidence="5" id="KW-0411">Iron-sulfur</keyword>
<evidence type="ECO:0000259" key="7">
    <source>
        <dbReference type="Pfam" id="PF13186"/>
    </source>
</evidence>
<dbReference type="OrthoDB" id="9805809at2"/>
<evidence type="ECO:0000256" key="1">
    <source>
        <dbReference type="ARBA" id="ARBA00001966"/>
    </source>
</evidence>
<dbReference type="InterPro" id="IPR058240">
    <property type="entry name" value="rSAM_sf"/>
</dbReference>